<reference evidence="2" key="1">
    <citation type="submission" date="2013-05" db="EMBL/GenBank/DDBJ databases">
        <title>Genome assembly of Cystobacter fuscus DSM 2262.</title>
        <authorList>
            <person name="Sharma G."/>
            <person name="Khatri I."/>
            <person name="Kaur C."/>
            <person name="Mayilraj S."/>
            <person name="Subramanian S."/>
        </authorList>
    </citation>
    <scope>NUCLEOTIDE SEQUENCE [LARGE SCALE GENOMIC DNA]</scope>
    <source>
        <strain evidence="2">DSM 2262</strain>
    </source>
</reference>
<protein>
    <submittedName>
        <fullName evidence="2">Uncharacterized protein</fullName>
    </submittedName>
</protein>
<dbReference type="AlphaFoldDB" id="S9NW22"/>
<evidence type="ECO:0000256" key="1">
    <source>
        <dbReference type="SAM" id="MobiDB-lite"/>
    </source>
</evidence>
<dbReference type="Proteomes" id="UP000011682">
    <property type="component" value="Unassembled WGS sequence"/>
</dbReference>
<accession>S9NW22</accession>
<comment type="caution">
    <text evidence="2">The sequence shown here is derived from an EMBL/GenBank/DDBJ whole genome shotgun (WGS) entry which is preliminary data.</text>
</comment>
<dbReference type="EMBL" id="ANAH02000066">
    <property type="protein sequence ID" value="EPX56415.1"/>
    <property type="molecule type" value="Genomic_DNA"/>
</dbReference>
<gene>
    <name evidence="2" type="ORF">D187_007757</name>
</gene>
<evidence type="ECO:0000313" key="2">
    <source>
        <dbReference type="EMBL" id="EPX56415.1"/>
    </source>
</evidence>
<keyword evidence="3" id="KW-1185">Reference proteome</keyword>
<name>S9NW22_CYSF2</name>
<sequence>MRSQHGRRPLAAETGSHHPEMQVEQGHSAAWSAAEKETGLLPLPPTFAVRSQCPTHLPERDTNSPCST</sequence>
<evidence type="ECO:0000313" key="3">
    <source>
        <dbReference type="Proteomes" id="UP000011682"/>
    </source>
</evidence>
<organism evidence="2 3">
    <name type="scientific">Cystobacter fuscus (strain ATCC 25194 / DSM 2262 / NBRC 100088 / M29)</name>
    <dbReference type="NCBI Taxonomy" id="1242864"/>
    <lineage>
        <taxon>Bacteria</taxon>
        <taxon>Pseudomonadati</taxon>
        <taxon>Myxococcota</taxon>
        <taxon>Myxococcia</taxon>
        <taxon>Myxococcales</taxon>
        <taxon>Cystobacterineae</taxon>
        <taxon>Archangiaceae</taxon>
        <taxon>Cystobacter</taxon>
    </lineage>
</organism>
<proteinExistence type="predicted"/>
<feature type="region of interest" description="Disordered" evidence="1">
    <location>
        <begin position="1"/>
        <end position="68"/>
    </location>
</feature>